<evidence type="ECO:0000259" key="7">
    <source>
        <dbReference type="PROSITE" id="PS50048"/>
    </source>
</evidence>
<reference evidence="8" key="1">
    <citation type="submission" date="2023-01" db="EMBL/GenBank/DDBJ databases">
        <title>Exophiala dermititidis isolated from Cystic Fibrosis Patient.</title>
        <authorList>
            <person name="Kurbessoian T."/>
            <person name="Crocker A."/>
            <person name="Murante D."/>
            <person name="Hogan D.A."/>
            <person name="Stajich J.E."/>
        </authorList>
    </citation>
    <scope>NUCLEOTIDE SEQUENCE</scope>
    <source>
        <strain evidence="8">Ex8</strain>
    </source>
</reference>
<comment type="subcellular location">
    <subcellularLocation>
        <location evidence="1">Nucleus</location>
    </subcellularLocation>
</comment>
<dbReference type="InterPro" id="IPR001138">
    <property type="entry name" value="Zn2Cys6_DnaBD"/>
</dbReference>
<dbReference type="GO" id="GO:0008270">
    <property type="term" value="F:zinc ion binding"/>
    <property type="evidence" value="ECO:0007669"/>
    <property type="project" value="InterPro"/>
</dbReference>
<dbReference type="Pfam" id="PF00172">
    <property type="entry name" value="Zn_clus"/>
    <property type="match status" value="1"/>
</dbReference>
<dbReference type="PROSITE" id="PS50048">
    <property type="entry name" value="ZN2_CY6_FUNGAL_2"/>
    <property type="match status" value="1"/>
</dbReference>
<dbReference type="CDD" id="cd00067">
    <property type="entry name" value="GAL4"/>
    <property type="match status" value="1"/>
</dbReference>
<protein>
    <recommendedName>
        <fullName evidence="7">Zn(2)-C6 fungal-type domain-containing protein</fullName>
    </recommendedName>
</protein>
<accession>A0AAN6IUN1</accession>
<evidence type="ECO:0000256" key="1">
    <source>
        <dbReference type="ARBA" id="ARBA00004123"/>
    </source>
</evidence>
<evidence type="ECO:0000313" key="8">
    <source>
        <dbReference type="EMBL" id="KAJ8991515.1"/>
    </source>
</evidence>
<organism evidence="8 9">
    <name type="scientific">Exophiala dermatitidis</name>
    <name type="common">Black yeast-like fungus</name>
    <name type="synonym">Wangiella dermatitidis</name>
    <dbReference type="NCBI Taxonomy" id="5970"/>
    <lineage>
        <taxon>Eukaryota</taxon>
        <taxon>Fungi</taxon>
        <taxon>Dikarya</taxon>
        <taxon>Ascomycota</taxon>
        <taxon>Pezizomycotina</taxon>
        <taxon>Eurotiomycetes</taxon>
        <taxon>Chaetothyriomycetidae</taxon>
        <taxon>Chaetothyriales</taxon>
        <taxon>Herpotrichiellaceae</taxon>
        <taxon>Exophiala</taxon>
    </lineage>
</organism>
<evidence type="ECO:0000256" key="6">
    <source>
        <dbReference type="SAM" id="MobiDB-lite"/>
    </source>
</evidence>
<dbReference type="AlphaFoldDB" id="A0AAN6IUN1"/>
<keyword evidence="3" id="KW-0238">DNA-binding</keyword>
<evidence type="ECO:0000256" key="4">
    <source>
        <dbReference type="ARBA" id="ARBA00023163"/>
    </source>
</evidence>
<dbReference type="SUPFAM" id="SSF57701">
    <property type="entry name" value="Zn2/Cys6 DNA-binding domain"/>
    <property type="match status" value="1"/>
</dbReference>
<dbReference type="GO" id="GO:0005634">
    <property type="term" value="C:nucleus"/>
    <property type="evidence" value="ECO:0007669"/>
    <property type="project" value="UniProtKB-SubCell"/>
</dbReference>
<dbReference type="GO" id="GO:0045944">
    <property type="term" value="P:positive regulation of transcription by RNA polymerase II"/>
    <property type="evidence" value="ECO:0007669"/>
    <property type="project" value="TreeGrafter"/>
</dbReference>
<dbReference type="EMBL" id="JAJGCB010000008">
    <property type="protein sequence ID" value="KAJ8991515.1"/>
    <property type="molecule type" value="Genomic_DNA"/>
</dbReference>
<dbReference type="InterPro" id="IPR021858">
    <property type="entry name" value="Fun_TF"/>
</dbReference>
<keyword evidence="2" id="KW-0805">Transcription regulation</keyword>
<dbReference type="InterPro" id="IPR036864">
    <property type="entry name" value="Zn2-C6_fun-type_DNA-bd_sf"/>
</dbReference>
<keyword evidence="5" id="KW-0539">Nucleus</keyword>
<dbReference type="GO" id="GO:0000976">
    <property type="term" value="F:transcription cis-regulatory region binding"/>
    <property type="evidence" value="ECO:0007669"/>
    <property type="project" value="TreeGrafter"/>
</dbReference>
<name>A0AAN6IUN1_EXODE</name>
<dbReference type="PANTHER" id="PTHR37534:SF7">
    <property type="entry name" value="TRANSCRIPTIONAL ACTIVATOR PROTEIN UGA3"/>
    <property type="match status" value="1"/>
</dbReference>
<dbReference type="Proteomes" id="UP001161757">
    <property type="component" value="Unassembled WGS sequence"/>
</dbReference>
<gene>
    <name evidence="8" type="ORF">HRR80_004847</name>
</gene>
<dbReference type="GO" id="GO:0000981">
    <property type="term" value="F:DNA-binding transcription factor activity, RNA polymerase II-specific"/>
    <property type="evidence" value="ECO:0007669"/>
    <property type="project" value="InterPro"/>
</dbReference>
<evidence type="ECO:0000256" key="5">
    <source>
        <dbReference type="ARBA" id="ARBA00023242"/>
    </source>
</evidence>
<feature type="region of interest" description="Disordered" evidence="6">
    <location>
        <begin position="113"/>
        <end position="146"/>
    </location>
</feature>
<dbReference type="PANTHER" id="PTHR37534">
    <property type="entry name" value="TRANSCRIPTIONAL ACTIVATOR PROTEIN UGA3"/>
    <property type="match status" value="1"/>
</dbReference>
<evidence type="ECO:0000256" key="3">
    <source>
        <dbReference type="ARBA" id="ARBA00023125"/>
    </source>
</evidence>
<dbReference type="Pfam" id="PF11951">
    <property type="entry name" value="Fungal_trans_2"/>
    <property type="match status" value="1"/>
</dbReference>
<sequence length="551" mass="61849">MSALCNNSTDSATWRLLRQRKLNSVRTQKLLRQGQPVPGHKVHLCNLLPRGFYRYCAHQADYIEDCPTCVRRRIRCDRSLPKCIKCAKKGLTCPGYGPRLRWANGIAVRGHLKGRTTPQIDKPVKASTSSSRSISPKPAKLSETESNLSPLNSIVDPVENLFPGFPDPATRARLLDHYDKNIAGLMVWIDSDKNEYRRLVLPLANRQPVLLLAILAVSAQHLAVTANIESDFSARARDAAVMMISTQIRQVTGCLAAGYDLASQIDVDTAVWMLASMLTLANYEMAESESGAIGADSHRQAARTLVNALETTKRDNNDLFNFLRNQLSIYDILASTTAFDPRGMGEAILPVPDHSNHVFSEYLSLLQHVTVTFRQGFERRPSASSDVSELPLSPAEVRSRFELARGSTLMAAGLLGLRHDARRRDFIRIVDIYHHAALLYTYRCLFQGRVDPSDLASSATALFERLSQLEDLDGCRQNLPWPTFIAGTECKGRPEREMFVANMYEDIAKHMGFKHYLEVLHLLKDFWSSSHFDWFEMARSYSENGKPILAV</sequence>
<proteinExistence type="predicted"/>
<dbReference type="Gene3D" id="4.10.240.10">
    <property type="entry name" value="Zn(2)-C6 fungal-type DNA-binding domain"/>
    <property type="match status" value="1"/>
</dbReference>
<evidence type="ECO:0000313" key="9">
    <source>
        <dbReference type="Proteomes" id="UP001161757"/>
    </source>
</evidence>
<feature type="domain" description="Zn(2)-C6 fungal-type" evidence="7">
    <location>
        <begin position="65"/>
        <end position="93"/>
    </location>
</feature>
<evidence type="ECO:0000256" key="2">
    <source>
        <dbReference type="ARBA" id="ARBA00023015"/>
    </source>
</evidence>
<keyword evidence="4" id="KW-0804">Transcription</keyword>
<comment type="caution">
    <text evidence="8">The sequence shown here is derived from an EMBL/GenBank/DDBJ whole genome shotgun (WGS) entry which is preliminary data.</text>
</comment>